<dbReference type="GO" id="GO:0000976">
    <property type="term" value="F:transcription cis-regulatory region binding"/>
    <property type="evidence" value="ECO:0007669"/>
    <property type="project" value="TreeGrafter"/>
</dbReference>
<feature type="DNA-binding region" description="H-T-H motif" evidence="2">
    <location>
        <begin position="43"/>
        <end position="62"/>
    </location>
</feature>
<organism evidence="4 5">
    <name type="scientific">Parafrankia irregularis</name>
    <dbReference type="NCBI Taxonomy" id="795642"/>
    <lineage>
        <taxon>Bacteria</taxon>
        <taxon>Bacillati</taxon>
        <taxon>Actinomycetota</taxon>
        <taxon>Actinomycetes</taxon>
        <taxon>Frankiales</taxon>
        <taxon>Frankiaceae</taxon>
        <taxon>Parafrankia</taxon>
    </lineage>
</organism>
<evidence type="ECO:0000256" key="2">
    <source>
        <dbReference type="PROSITE-ProRule" id="PRU00335"/>
    </source>
</evidence>
<feature type="domain" description="HTH tetR-type" evidence="3">
    <location>
        <begin position="20"/>
        <end position="80"/>
    </location>
</feature>
<dbReference type="AlphaFoldDB" id="A0A0S4QQ34"/>
<evidence type="ECO:0000313" key="4">
    <source>
        <dbReference type="EMBL" id="CUU57353.1"/>
    </source>
</evidence>
<evidence type="ECO:0000256" key="1">
    <source>
        <dbReference type="ARBA" id="ARBA00023125"/>
    </source>
</evidence>
<protein>
    <submittedName>
        <fullName evidence="4">DNA-binding transcriptional regulator, AcrR family</fullName>
    </submittedName>
</protein>
<dbReference type="Gene3D" id="1.10.357.10">
    <property type="entry name" value="Tetracycline Repressor, domain 2"/>
    <property type="match status" value="1"/>
</dbReference>
<keyword evidence="5" id="KW-1185">Reference proteome</keyword>
<dbReference type="InterPro" id="IPR009057">
    <property type="entry name" value="Homeodomain-like_sf"/>
</dbReference>
<reference evidence="5" key="1">
    <citation type="submission" date="2015-11" db="EMBL/GenBank/DDBJ databases">
        <authorList>
            <person name="Varghese N."/>
        </authorList>
    </citation>
    <scope>NUCLEOTIDE SEQUENCE [LARGE SCALE GENOMIC DNA]</scope>
    <source>
        <strain evidence="5">DSM 45899</strain>
    </source>
</reference>
<dbReference type="PANTHER" id="PTHR30055:SF226">
    <property type="entry name" value="HTH-TYPE TRANSCRIPTIONAL REGULATOR PKSA"/>
    <property type="match status" value="1"/>
</dbReference>
<dbReference type="GO" id="GO:0003700">
    <property type="term" value="F:DNA-binding transcription factor activity"/>
    <property type="evidence" value="ECO:0007669"/>
    <property type="project" value="TreeGrafter"/>
</dbReference>
<evidence type="ECO:0000259" key="3">
    <source>
        <dbReference type="PROSITE" id="PS50977"/>
    </source>
</evidence>
<dbReference type="RefSeq" id="WP_242666318.1">
    <property type="nucleotide sequence ID" value="NZ_FAOZ01000012.1"/>
</dbReference>
<dbReference type="InterPro" id="IPR001647">
    <property type="entry name" value="HTH_TetR"/>
</dbReference>
<dbReference type="PROSITE" id="PS50977">
    <property type="entry name" value="HTH_TETR_2"/>
    <property type="match status" value="1"/>
</dbReference>
<dbReference type="EMBL" id="FAOZ01000012">
    <property type="protein sequence ID" value="CUU57353.1"/>
    <property type="molecule type" value="Genomic_DNA"/>
</dbReference>
<dbReference type="SUPFAM" id="SSF46689">
    <property type="entry name" value="Homeodomain-like"/>
    <property type="match status" value="1"/>
</dbReference>
<dbReference type="InterPro" id="IPR050109">
    <property type="entry name" value="HTH-type_TetR-like_transc_reg"/>
</dbReference>
<dbReference type="Proteomes" id="UP000198802">
    <property type="component" value="Unassembled WGS sequence"/>
</dbReference>
<proteinExistence type="predicted"/>
<dbReference type="Pfam" id="PF00440">
    <property type="entry name" value="TetR_N"/>
    <property type="match status" value="1"/>
</dbReference>
<keyword evidence="1 2" id="KW-0238">DNA-binding</keyword>
<accession>A0A0S4QQ34</accession>
<dbReference type="PRINTS" id="PR00455">
    <property type="entry name" value="HTHTETR"/>
</dbReference>
<gene>
    <name evidence="4" type="ORF">Ga0074812_11213</name>
</gene>
<dbReference type="PANTHER" id="PTHR30055">
    <property type="entry name" value="HTH-TYPE TRANSCRIPTIONAL REGULATOR RUTR"/>
    <property type="match status" value="1"/>
</dbReference>
<name>A0A0S4QQ34_9ACTN</name>
<evidence type="ECO:0000313" key="5">
    <source>
        <dbReference type="Proteomes" id="UP000198802"/>
    </source>
</evidence>
<sequence length="213" mass="23963">MADDVKSVAKRGARRGEQARATRRRIVEAGLDLFLRQGYAATRLDEIAAQAGVAVQTVYFHFGNKRTVLKEGVDILAAGDDEPAAVLERPWLERMREEPDARRALAIWIANSRAIFIRIAPIMRIVRDAAGTDPDMADQWEANQRQRLTAMRVLAEQLAAKQGLREGLTVDEATDIFFALNSVEVFHLLADCGWTPDRWEHWIVDTLTATVLR</sequence>